<dbReference type="AlphaFoldDB" id="A0AAD1WC32"/>
<sequence length="83" mass="9277">MANTDGNPHLSHNWKSEGTGSRKGHFGYPNQAPLRDTTNEGRTIIHVPLPRVTSRARVVVRDDVTIPERLLTAGPSHSHRYEL</sequence>
<reference evidence="2" key="1">
    <citation type="submission" date="2022-03" db="EMBL/GenBank/DDBJ databases">
        <authorList>
            <person name="Alioto T."/>
            <person name="Alioto T."/>
            <person name="Gomez Garrido J."/>
        </authorList>
    </citation>
    <scope>NUCLEOTIDE SEQUENCE</scope>
</reference>
<gene>
    <name evidence="2" type="ORF">PECUL_23A014819</name>
</gene>
<dbReference type="Proteomes" id="UP001295444">
    <property type="component" value="Chromosome 07"/>
</dbReference>
<proteinExistence type="predicted"/>
<organism evidence="2 3">
    <name type="scientific">Pelobates cultripes</name>
    <name type="common">Western spadefoot toad</name>
    <dbReference type="NCBI Taxonomy" id="61616"/>
    <lineage>
        <taxon>Eukaryota</taxon>
        <taxon>Metazoa</taxon>
        <taxon>Chordata</taxon>
        <taxon>Craniata</taxon>
        <taxon>Vertebrata</taxon>
        <taxon>Euteleostomi</taxon>
        <taxon>Amphibia</taxon>
        <taxon>Batrachia</taxon>
        <taxon>Anura</taxon>
        <taxon>Pelobatoidea</taxon>
        <taxon>Pelobatidae</taxon>
        <taxon>Pelobates</taxon>
    </lineage>
</organism>
<evidence type="ECO:0000313" key="3">
    <source>
        <dbReference type="Proteomes" id="UP001295444"/>
    </source>
</evidence>
<keyword evidence="3" id="KW-1185">Reference proteome</keyword>
<evidence type="ECO:0000256" key="1">
    <source>
        <dbReference type="SAM" id="MobiDB-lite"/>
    </source>
</evidence>
<feature type="non-terminal residue" evidence="2">
    <location>
        <position position="83"/>
    </location>
</feature>
<feature type="region of interest" description="Disordered" evidence="1">
    <location>
        <begin position="1"/>
        <end position="42"/>
    </location>
</feature>
<evidence type="ECO:0000313" key="2">
    <source>
        <dbReference type="EMBL" id="CAH2305113.1"/>
    </source>
</evidence>
<accession>A0AAD1WC32</accession>
<name>A0AAD1WC32_PELCU</name>
<dbReference type="EMBL" id="OW240918">
    <property type="protein sequence ID" value="CAH2305113.1"/>
    <property type="molecule type" value="Genomic_DNA"/>
</dbReference>
<protein>
    <submittedName>
        <fullName evidence="2">Uncharacterized protein</fullName>
    </submittedName>
</protein>